<evidence type="ECO:0000256" key="3">
    <source>
        <dbReference type="ARBA" id="ARBA00022801"/>
    </source>
</evidence>
<dbReference type="InterPro" id="IPR001650">
    <property type="entry name" value="Helicase_C-like"/>
</dbReference>
<dbReference type="SUPFAM" id="SSF52540">
    <property type="entry name" value="P-loop containing nucleoside triphosphate hydrolases"/>
    <property type="match status" value="1"/>
</dbReference>
<evidence type="ECO:0000256" key="7">
    <source>
        <dbReference type="RuleBase" id="RU000492"/>
    </source>
</evidence>
<comment type="caution">
    <text evidence="12">The sequence shown here is derived from an EMBL/GenBank/DDBJ whole genome shotgun (WGS) entry which is preliminary data.</text>
</comment>
<keyword evidence="2 7" id="KW-0547">Nucleotide-binding</keyword>
<dbReference type="Proteomes" id="UP000315496">
    <property type="component" value="Chromosome 1"/>
</dbReference>
<sequence>MPYVPPSQRGKVAPKMEGSPSSDRFGLKVSPSKSTANSQTGESLPTPPTVLSSSSTFGETSERSYDGLLLHSKSDQEFSGGSYSGSSRGRRSENRTQAFDLLMAPPTVILFKDSVNRQTTIDYSDNATQPKIEVIVPPEHKELEGTLKAFERYDEETFKQHEVPDTVAQNIFRLKYQLPTPIQMHAIPFALAGCDLLATSQTGSGKTVSFLLPVITKILNGSMCDLPIPETSTRCSYPLAIVMAPVRELTQQITFVAYQLTYKTGLTVRLVYGGEGSREQEKLLRAGADIVVATPGRLQDFLERGALRLDRTRFLVLDEADRMLDMGFEPQIRKVIENHKMPPCGERQTLMFSATFARNVQNLASRYLKDAIHIHVGHVGSTTNTIEQRFEKFTGNIHEVFTARMQCLGDLIEAEETKPSAQFLTLIFVETKRDVSTVVDFLRGHDVPTTELHGDLDQRVRQENLKRFKAGTTHVLVATDVAQRGLDIGNVRHVINFEMPRDIDMYTHRIGRTGRAGATGLSTTFLIPTTPGHVIDSLKRLLIEAKQKVPDVIDKRGSSGYRPRPSISNYSKSPVIPRDFSGFSGKRGDTKRTYKPPATTYEDNPSPPYPEEEEEARPPPQAESRYDVEWD</sequence>
<dbReference type="GO" id="GO:0003676">
    <property type="term" value="F:nucleic acid binding"/>
    <property type="evidence" value="ECO:0007669"/>
    <property type="project" value="InterPro"/>
</dbReference>
<dbReference type="EMBL" id="VDLU01000001">
    <property type="protein sequence ID" value="TNJ29492.1"/>
    <property type="molecule type" value="Genomic_DNA"/>
</dbReference>
<evidence type="ECO:0000259" key="11">
    <source>
        <dbReference type="PROSITE" id="PS51195"/>
    </source>
</evidence>
<dbReference type="EC" id="3.6.4.13" evidence="1"/>
<dbReference type="Pfam" id="PF00270">
    <property type="entry name" value="DEAD"/>
    <property type="match status" value="1"/>
</dbReference>
<evidence type="ECO:0000313" key="13">
    <source>
        <dbReference type="Proteomes" id="UP000315496"/>
    </source>
</evidence>
<dbReference type="GO" id="GO:0003724">
    <property type="term" value="F:RNA helicase activity"/>
    <property type="evidence" value="ECO:0007669"/>
    <property type="project" value="UniProtKB-EC"/>
</dbReference>
<keyword evidence="13" id="KW-1185">Reference proteome</keyword>
<gene>
    <name evidence="12" type="ORF">GMRT_10215</name>
</gene>
<keyword evidence="4 7" id="KW-0347">Helicase</keyword>
<evidence type="ECO:0000256" key="2">
    <source>
        <dbReference type="ARBA" id="ARBA00022741"/>
    </source>
</evidence>
<dbReference type="CDD" id="cd18787">
    <property type="entry name" value="SF2_C_DEAD"/>
    <property type="match status" value="1"/>
</dbReference>
<dbReference type="PROSITE" id="PS51195">
    <property type="entry name" value="Q_MOTIF"/>
    <property type="match status" value="1"/>
</dbReference>
<feature type="short sequence motif" description="Q motif" evidence="6">
    <location>
        <begin position="156"/>
        <end position="184"/>
    </location>
</feature>
<dbReference type="VEuPathDB" id="GiardiaDB:GMRT_10215"/>
<dbReference type="SMART" id="SM00487">
    <property type="entry name" value="DEXDc"/>
    <property type="match status" value="1"/>
</dbReference>
<dbReference type="PROSITE" id="PS00039">
    <property type="entry name" value="DEAD_ATP_HELICASE"/>
    <property type="match status" value="1"/>
</dbReference>
<dbReference type="InterPro" id="IPR011545">
    <property type="entry name" value="DEAD/DEAH_box_helicase_dom"/>
</dbReference>
<dbReference type="InterPro" id="IPR027417">
    <property type="entry name" value="P-loop_NTPase"/>
</dbReference>
<dbReference type="GO" id="GO:0016787">
    <property type="term" value="F:hydrolase activity"/>
    <property type="evidence" value="ECO:0007669"/>
    <property type="project" value="UniProtKB-KW"/>
</dbReference>
<evidence type="ECO:0000256" key="4">
    <source>
        <dbReference type="ARBA" id="ARBA00022806"/>
    </source>
</evidence>
<dbReference type="OrthoDB" id="196131at2759"/>
<feature type="domain" description="Helicase ATP-binding" evidence="9">
    <location>
        <begin position="187"/>
        <end position="374"/>
    </location>
</feature>
<evidence type="ECO:0000256" key="1">
    <source>
        <dbReference type="ARBA" id="ARBA00012552"/>
    </source>
</evidence>
<keyword evidence="5 7" id="KW-0067">ATP-binding</keyword>
<evidence type="ECO:0000256" key="8">
    <source>
        <dbReference type="SAM" id="MobiDB-lite"/>
    </source>
</evidence>
<dbReference type="SMART" id="SM00490">
    <property type="entry name" value="HELICc"/>
    <property type="match status" value="1"/>
</dbReference>
<dbReference type="InterPro" id="IPR014001">
    <property type="entry name" value="Helicase_ATP-bd"/>
</dbReference>
<name>A0A4Z1SUB3_GIAMU</name>
<dbReference type="InterPro" id="IPR014014">
    <property type="entry name" value="RNA_helicase_DEAD_Q_motif"/>
</dbReference>
<feature type="region of interest" description="Disordered" evidence="8">
    <location>
        <begin position="554"/>
        <end position="631"/>
    </location>
</feature>
<dbReference type="PROSITE" id="PS51194">
    <property type="entry name" value="HELICASE_CTER"/>
    <property type="match status" value="1"/>
</dbReference>
<organism evidence="12 13">
    <name type="scientific">Giardia muris</name>
    <dbReference type="NCBI Taxonomy" id="5742"/>
    <lineage>
        <taxon>Eukaryota</taxon>
        <taxon>Metamonada</taxon>
        <taxon>Diplomonadida</taxon>
        <taxon>Hexamitidae</taxon>
        <taxon>Giardiinae</taxon>
        <taxon>Giardia</taxon>
    </lineage>
</organism>
<dbReference type="GO" id="GO:0005524">
    <property type="term" value="F:ATP binding"/>
    <property type="evidence" value="ECO:0007669"/>
    <property type="project" value="UniProtKB-KW"/>
</dbReference>
<feature type="compositionally biased region" description="Polar residues" evidence="8">
    <location>
        <begin position="31"/>
        <end position="42"/>
    </location>
</feature>
<keyword evidence="3 7" id="KW-0378">Hydrolase</keyword>
<evidence type="ECO:0000259" key="9">
    <source>
        <dbReference type="PROSITE" id="PS51192"/>
    </source>
</evidence>
<dbReference type="Pfam" id="PF00271">
    <property type="entry name" value="Helicase_C"/>
    <property type="match status" value="1"/>
</dbReference>
<accession>A0A4Z1SUB3</accession>
<dbReference type="PROSITE" id="PS51192">
    <property type="entry name" value="HELICASE_ATP_BIND_1"/>
    <property type="match status" value="1"/>
</dbReference>
<comment type="similarity">
    <text evidence="7">Belongs to the DEAD box helicase family.</text>
</comment>
<evidence type="ECO:0000313" key="12">
    <source>
        <dbReference type="EMBL" id="TNJ29492.1"/>
    </source>
</evidence>
<reference evidence="12 13" key="1">
    <citation type="submission" date="2019-05" db="EMBL/GenBank/DDBJ databases">
        <title>The compact genome of Giardia muris reveals important steps in the evolution of intestinal protozoan parasites.</title>
        <authorList>
            <person name="Xu F."/>
            <person name="Jimenez-Gonzalez A."/>
            <person name="Einarsson E."/>
            <person name="Astvaldsson A."/>
            <person name="Peirasmaki D."/>
            <person name="Eckmann L."/>
            <person name="Andersson J.O."/>
            <person name="Svard S.G."/>
            <person name="Jerlstrom-Hultqvist J."/>
        </authorList>
    </citation>
    <scope>NUCLEOTIDE SEQUENCE [LARGE SCALE GENOMIC DNA]</scope>
    <source>
        <strain evidence="12 13">Roberts-Thomson</strain>
    </source>
</reference>
<feature type="region of interest" description="Disordered" evidence="8">
    <location>
        <begin position="1"/>
        <end position="92"/>
    </location>
</feature>
<dbReference type="InterPro" id="IPR000629">
    <property type="entry name" value="RNA-helicase_DEAD-box_CS"/>
</dbReference>
<dbReference type="AlphaFoldDB" id="A0A4Z1SUB3"/>
<dbReference type="Gene3D" id="3.40.50.300">
    <property type="entry name" value="P-loop containing nucleotide triphosphate hydrolases"/>
    <property type="match status" value="2"/>
</dbReference>
<evidence type="ECO:0000256" key="6">
    <source>
        <dbReference type="PROSITE-ProRule" id="PRU00552"/>
    </source>
</evidence>
<proteinExistence type="inferred from homology"/>
<evidence type="ECO:0000259" key="10">
    <source>
        <dbReference type="PROSITE" id="PS51194"/>
    </source>
</evidence>
<evidence type="ECO:0000256" key="5">
    <source>
        <dbReference type="ARBA" id="ARBA00022840"/>
    </source>
</evidence>
<feature type="domain" description="Helicase C-terminal" evidence="10">
    <location>
        <begin position="416"/>
        <end position="557"/>
    </location>
</feature>
<feature type="domain" description="DEAD-box RNA helicase Q" evidence="11">
    <location>
        <begin position="156"/>
        <end position="184"/>
    </location>
</feature>
<dbReference type="PANTHER" id="PTHR47958">
    <property type="entry name" value="ATP-DEPENDENT RNA HELICASE DBP3"/>
    <property type="match status" value="1"/>
</dbReference>
<protein>
    <recommendedName>
        <fullName evidence="1">RNA helicase</fullName>
        <ecNumber evidence="1">3.6.4.13</ecNumber>
    </recommendedName>
</protein>